<reference evidence="1 2" key="1">
    <citation type="submission" date="2020-07" db="EMBL/GenBank/DDBJ databases">
        <title>Exploring microbial biodiversity for novel pathways involved in the catabolism of aromatic compounds derived from lignin.</title>
        <authorList>
            <person name="Elkins J."/>
        </authorList>
    </citation>
    <scope>NUCLEOTIDE SEQUENCE [LARGE SCALE GENOMIC DNA]</scope>
    <source>
        <strain evidence="1 2">H2C3B</strain>
    </source>
</reference>
<gene>
    <name evidence="1" type="ORF">GGD41_001586</name>
</gene>
<accession>A0A7Z0AZ20</accession>
<dbReference type="AlphaFoldDB" id="A0A7Z0AZ20"/>
<evidence type="ECO:0000313" key="2">
    <source>
        <dbReference type="Proteomes" id="UP000572540"/>
    </source>
</evidence>
<evidence type="ECO:0000313" key="1">
    <source>
        <dbReference type="EMBL" id="NYH14358.1"/>
    </source>
</evidence>
<organism evidence="1 2">
    <name type="scientific">Paraburkholderia bryophila</name>
    <dbReference type="NCBI Taxonomy" id="420952"/>
    <lineage>
        <taxon>Bacteria</taxon>
        <taxon>Pseudomonadati</taxon>
        <taxon>Pseudomonadota</taxon>
        <taxon>Betaproteobacteria</taxon>
        <taxon>Burkholderiales</taxon>
        <taxon>Burkholderiaceae</taxon>
        <taxon>Paraburkholderia</taxon>
    </lineage>
</organism>
<sequence length="48" mass="5527">MRVDERENTDVIQRVNLDHEVNGLRDALSTGLLPLRWLRQRGVKTKAG</sequence>
<dbReference type="Proteomes" id="UP000572540">
    <property type="component" value="Unassembled WGS sequence"/>
</dbReference>
<dbReference type="EMBL" id="JACCAU010000001">
    <property type="protein sequence ID" value="NYH14358.1"/>
    <property type="molecule type" value="Genomic_DNA"/>
</dbReference>
<protein>
    <submittedName>
        <fullName evidence="1">Uncharacterized protein</fullName>
    </submittedName>
</protein>
<dbReference type="RefSeq" id="WP_179709623.1">
    <property type="nucleotide sequence ID" value="NZ_JACCAU010000001.1"/>
</dbReference>
<comment type="caution">
    <text evidence="1">The sequence shown here is derived from an EMBL/GenBank/DDBJ whole genome shotgun (WGS) entry which is preliminary data.</text>
</comment>
<name>A0A7Z0AZ20_9BURK</name>
<proteinExistence type="predicted"/>